<dbReference type="SUPFAM" id="SSF46689">
    <property type="entry name" value="Homeodomain-like"/>
    <property type="match status" value="1"/>
</dbReference>
<evidence type="ECO:0000313" key="5">
    <source>
        <dbReference type="EMBL" id="GAA1817412.1"/>
    </source>
</evidence>
<gene>
    <name evidence="5" type="ORF">GCM10009682_42770</name>
</gene>
<organism evidence="5 6">
    <name type="scientific">Luedemannella flava</name>
    <dbReference type="NCBI Taxonomy" id="349316"/>
    <lineage>
        <taxon>Bacteria</taxon>
        <taxon>Bacillati</taxon>
        <taxon>Actinomycetota</taxon>
        <taxon>Actinomycetes</taxon>
        <taxon>Micromonosporales</taxon>
        <taxon>Micromonosporaceae</taxon>
        <taxon>Luedemannella</taxon>
    </lineage>
</organism>
<proteinExistence type="predicted"/>
<comment type="caution">
    <text evidence="5">The sequence shown here is derived from an EMBL/GenBank/DDBJ whole genome shotgun (WGS) entry which is preliminary data.</text>
</comment>
<dbReference type="InterPro" id="IPR050204">
    <property type="entry name" value="AraC_XylS_family_regulators"/>
</dbReference>
<dbReference type="PANTHER" id="PTHR46796">
    <property type="entry name" value="HTH-TYPE TRANSCRIPTIONAL ACTIVATOR RHAS-RELATED"/>
    <property type="match status" value="1"/>
</dbReference>
<dbReference type="PANTHER" id="PTHR46796:SF6">
    <property type="entry name" value="ARAC SUBFAMILY"/>
    <property type="match status" value="1"/>
</dbReference>
<keyword evidence="6" id="KW-1185">Reference proteome</keyword>
<protein>
    <submittedName>
        <fullName evidence="5">Helix-turn-helix domain-containing protein</fullName>
    </submittedName>
</protein>
<dbReference type="Pfam" id="PF12833">
    <property type="entry name" value="HTH_18"/>
    <property type="match status" value="1"/>
</dbReference>
<reference evidence="5 6" key="1">
    <citation type="journal article" date="2019" name="Int. J. Syst. Evol. Microbiol.">
        <title>The Global Catalogue of Microorganisms (GCM) 10K type strain sequencing project: providing services to taxonomists for standard genome sequencing and annotation.</title>
        <authorList>
            <consortium name="The Broad Institute Genomics Platform"/>
            <consortium name="The Broad Institute Genome Sequencing Center for Infectious Disease"/>
            <person name="Wu L."/>
            <person name="Ma J."/>
        </authorList>
    </citation>
    <scope>NUCLEOTIDE SEQUENCE [LARGE SCALE GENOMIC DNA]</scope>
    <source>
        <strain evidence="5 6">JCM 13250</strain>
    </source>
</reference>
<dbReference type="RefSeq" id="WP_344135107.1">
    <property type="nucleotide sequence ID" value="NZ_BAAALT010000149.1"/>
</dbReference>
<dbReference type="InterPro" id="IPR018060">
    <property type="entry name" value="HTH_AraC"/>
</dbReference>
<keyword evidence="2" id="KW-0238">DNA-binding</keyword>
<dbReference type="PRINTS" id="PR00032">
    <property type="entry name" value="HTHARAC"/>
</dbReference>
<dbReference type="Proteomes" id="UP001500218">
    <property type="component" value="Unassembled WGS sequence"/>
</dbReference>
<evidence type="ECO:0000256" key="3">
    <source>
        <dbReference type="ARBA" id="ARBA00023163"/>
    </source>
</evidence>
<feature type="domain" description="HTH araC/xylS-type" evidence="4">
    <location>
        <begin position="213"/>
        <end position="314"/>
    </location>
</feature>
<dbReference type="InterPro" id="IPR020449">
    <property type="entry name" value="Tscrpt_reg_AraC-type_HTH"/>
</dbReference>
<evidence type="ECO:0000256" key="2">
    <source>
        <dbReference type="ARBA" id="ARBA00023125"/>
    </source>
</evidence>
<sequence length="321" mass="34984">MAFVLDTADLPASDRVEAVYSAMMFASAPAYVIHENPRGDVRTRIGVWDLGAVNVFTTRSSGIRLLRTPRLARDEAAPVVALSVQQAADGRHEQLDRHQVVTPGELMAVDLSAPYDFSWSGDGAAGCLQIPLDQLGLPVDLVRRAAGNLRASPLYDLVTSHVAHLARDADRLSADPTATALGAASIDLARALFVSAADSERATRAALAETLLTQARAYVRQHLADPGLRPAAVAAALNVSLRYLYKVCARADLSLEQLIIEERLQGAREELAWPDSRHRTIATVAGRWGFSDATHFARRFRTRYGLTPREWRRLTSTEPNG</sequence>
<dbReference type="EMBL" id="BAAALT010000149">
    <property type="protein sequence ID" value="GAA1817412.1"/>
    <property type="molecule type" value="Genomic_DNA"/>
</dbReference>
<dbReference type="Pfam" id="PF14525">
    <property type="entry name" value="AraC_binding_2"/>
    <property type="match status" value="1"/>
</dbReference>
<dbReference type="InterPro" id="IPR035418">
    <property type="entry name" value="AraC-bd_2"/>
</dbReference>
<dbReference type="SMART" id="SM00342">
    <property type="entry name" value="HTH_ARAC"/>
    <property type="match status" value="1"/>
</dbReference>
<evidence type="ECO:0000256" key="1">
    <source>
        <dbReference type="ARBA" id="ARBA00023015"/>
    </source>
</evidence>
<dbReference type="Gene3D" id="1.10.10.60">
    <property type="entry name" value="Homeodomain-like"/>
    <property type="match status" value="1"/>
</dbReference>
<keyword evidence="1" id="KW-0805">Transcription regulation</keyword>
<accession>A0ABN2MAD7</accession>
<evidence type="ECO:0000313" key="6">
    <source>
        <dbReference type="Proteomes" id="UP001500218"/>
    </source>
</evidence>
<dbReference type="InterPro" id="IPR009057">
    <property type="entry name" value="Homeodomain-like_sf"/>
</dbReference>
<dbReference type="PROSITE" id="PS01124">
    <property type="entry name" value="HTH_ARAC_FAMILY_2"/>
    <property type="match status" value="1"/>
</dbReference>
<evidence type="ECO:0000259" key="4">
    <source>
        <dbReference type="PROSITE" id="PS01124"/>
    </source>
</evidence>
<keyword evidence="3" id="KW-0804">Transcription</keyword>
<name>A0ABN2MAD7_9ACTN</name>